<dbReference type="PANTHER" id="PTHR24033:SF225">
    <property type="entry name" value="EGF-LIKE DOMAIN-CONTAINING PROTEIN"/>
    <property type="match status" value="1"/>
</dbReference>
<name>A0A914VBB8_9BILA</name>
<dbReference type="SUPFAM" id="SSF57196">
    <property type="entry name" value="EGF/Laminin"/>
    <property type="match status" value="1"/>
</dbReference>
<proteinExistence type="predicted"/>
<evidence type="ECO:0000259" key="8">
    <source>
        <dbReference type="PROSITE" id="PS50026"/>
    </source>
</evidence>
<dbReference type="InterPro" id="IPR000742">
    <property type="entry name" value="EGF"/>
</dbReference>
<sequence>MNEGGFTFAYNISVADPEDVLNQANQTISAVKLLTDLVNNLTSNLNFTNSTDYQQLTTLLADINNLSTNISDIEAQYNQALQQQNDTNSLLQQINGTLQCYSQTKCVTGGPTTPIVTTLPGPCSPNPCKNGGTCTVIGNGYSCSCTSPISGQNCEIAACDPANGHITNVPNNTVANFSSSLFPQQISGLNCFWQFRAPPGFKLNITVESVTFTGTNGIFQVLDVLNNNASLYSTSTTDQSAVSVKTLESTVAINFNTASQGASGAFRIQYATVYEDPCTGYSCGNGTCIANGNQPQCNCFPCYSGTKCDIPKKNPCDGVTICGAHGHCDYNQATCDNQHCVCDSGYSGPFCT</sequence>
<evidence type="ECO:0000256" key="3">
    <source>
        <dbReference type="ARBA" id="ARBA00022737"/>
    </source>
</evidence>
<dbReference type="PROSITE" id="PS01186">
    <property type="entry name" value="EGF_2"/>
    <property type="match status" value="1"/>
</dbReference>
<evidence type="ECO:0000256" key="7">
    <source>
        <dbReference type="SAM" id="Coils"/>
    </source>
</evidence>
<dbReference type="SUPFAM" id="SSF49854">
    <property type="entry name" value="Spermadhesin, CUB domain"/>
    <property type="match status" value="1"/>
</dbReference>
<dbReference type="PROSITE" id="PS00022">
    <property type="entry name" value="EGF_1"/>
    <property type="match status" value="3"/>
</dbReference>
<dbReference type="PROSITE" id="PS50026">
    <property type="entry name" value="EGF_3"/>
    <property type="match status" value="1"/>
</dbReference>
<dbReference type="FunFam" id="2.10.25.10:FF:000321">
    <property type="entry name" value="Protein delta homolog 1"/>
    <property type="match status" value="1"/>
</dbReference>
<dbReference type="Pfam" id="PF00008">
    <property type="entry name" value="EGF"/>
    <property type="match status" value="1"/>
</dbReference>
<dbReference type="WBParaSite" id="PSAMB.scaffold1771size27953.g14798.t1">
    <property type="protein sequence ID" value="PSAMB.scaffold1771size27953.g14798.t1"/>
    <property type="gene ID" value="PSAMB.scaffold1771size27953.g14798"/>
</dbReference>
<protein>
    <submittedName>
        <fullName evidence="10">EGF-like domain-containing protein</fullName>
    </submittedName>
</protein>
<keyword evidence="3" id="KW-0677">Repeat</keyword>
<dbReference type="InterPro" id="IPR051830">
    <property type="entry name" value="NOTCH_homolog"/>
</dbReference>
<dbReference type="PANTHER" id="PTHR24033">
    <property type="entry name" value="EGF-LIKE DOMAIN-CONTAINING PROTEIN"/>
    <property type="match status" value="1"/>
</dbReference>
<evidence type="ECO:0000256" key="6">
    <source>
        <dbReference type="PROSITE-ProRule" id="PRU00076"/>
    </source>
</evidence>
<dbReference type="Gene3D" id="2.10.25.10">
    <property type="entry name" value="Laminin"/>
    <property type="match status" value="1"/>
</dbReference>
<dbReference type="SMART" id="SM00181">
    <property type="entry name" value="EGF"/>
    <property type="match status" value="3"/>
</dbReference>
<feature type="coiled-coil region" evidence="7">
    <location>
        <begin position="56"/>
        <end position="83"/>
    </location>
</feature>
<keyword evidence="7" id="KW-0175">Coiled coil</keyword>
<evidence type="ECO:0000256" key="2">
    <source>
        <dbReference type="ARBA" id="ARBA00022729"/>
    </source>
</evidence>
<dbReference type="CDD" id="cd00054">
    <property type="entry name" value="EGF_CA"/>
    <property type="match status" value="1"/>
</dbReference>
<evidence type="ECO:0000256" key="1">
    <source>
        <dbReference type="ARBA" id="ARBA00022536"/>
    </source>
</evidence>
<keyword evidence="4 6" id="KW-1015">Disulfide bond</keyword>
<keyword evidence="5" id="KW-0325">Glycoprotein</keyword>
<organism evidence="9 10">
    <name type="scientific">Plectus sambesii</name>
    <dbReference type="NCBI Taxonomy" id="2011161"/>
    <lineage>
        <taxon>Eukaryota</taxon>
        <taxon>Metazoa</taxon>
        <taxon>Ecdysozoa</taxon>
        <taxon>Nematoda</taxon>
        <taxon>Chromadorea</taxon>
        <taxon>Plectida</taxon>
        <taxon>Plectina</taxon>
        <taxon>Plectoidea</taxon>
        <taxon>Plectidae</taxon>
        <taxon>Plectus</taxon>
    </lineage>
</organism>
<keyword evidence="9" id="KW-1185">Reference proteome</keyword>
<dbReference type="InterPro" id="IPR035914">
    <property type="entry name" value="Sperma_CUB_dom_sf"/>
</dbReference>
<evidence type="ECO:0000313" key="10">
    <source>
        <dbReference type="WBParaSite" id="PSAMB.scaffold1771size27953.g14798.t1"/>
    </source>
</evidence>
<comment type="caution">
    <text evidence="6">Lacks conserved residue(s) required for the propagation of feature annotation.</text>
</comment>
<reference evidence="10" key="1">
    <citation type="submission" date="2022-11" db="UniProtKB">
        <authorList>
            <consortium name="WormBaseParasite"/>
        </authorList>
    </citation>
    <scope>IDENTIFICATION</scope>
</reference>
<evidence type="ECO:0000313" key="9">
    <source>
        <dbReference type="Proteomes" id="UP000887566"/>
    </source>
</evidence>
<feature type="domain" description="EGF-like" evidence="8">
    <location>
        <begin position="119"/>
        <end position="155"/>
    </location>
</feature>
<dbReference type="AlphaFoldDB" id="A0A914VBB8"/>
<feature type="disulfide bond" evidence="6">
    <location>
        <begin position="145"/>
        <end position="154"/>
    </location>
</feature>
<evidence type="ECO:0000256" key="5">
    <source>
        <dbReference type="ARBA" id="ARBA00023180"/>
    </source>
</evidence>
<keyword evidence="2" id="KW-0732">Signal</keyword>
<evidence type="ECO:0000256" key="4">
    <source>
        <dbReference type="ARBA" id="ARBA00023157"/>
    </source>
</evidence>
<dbReference type="Gene3D" id="2.60.120.290">
    <property type="entry name" value="Spermadhesin, CUB domain"/>
    <property type="match status" value="1"/>
</dbReference>
<accession>A0A914VBB8</accession>
<keyword evidence="1 6" id="KW-0245">EGF-like domain</keyword>
<dbReference type="Proteomes" id="UP000887566">
    <property type="component" value="Unplaced"/>
</dbReference>